<feature type="region of interest" description="Disordered" evidence="1">
    <location>
        <begin position="375"/>
        <end position="434"/>
    </location>
</feature>
<feature type="region of interest" description="Disordered" evidence="1">
    <location>
        <begin position="261"/>
        <end position="332"/>
    </location>
</feature>
<feature type="compositionally biased region" description="Basic residues" evidence="1">
    <location>
        <begin position="28"/>
        <end position="42"/>
    </location>
</feature>
<evidence type="ECO:0008006" key="4">
    <source>
        <dbReference type="Google" id="ProtNLM"/>
    </source>
</evidence>
<feature type="compositionally biased region" description="Gly residues" evidence="1">
    <location>
        <begin position="289"/>
        <end position="316"/>
    </location>
</feature>
<keyword evidence="3" id="KW-1185">Reference proteome</keyword>
<protein>
    <recommendedName>
        <fullName evidence="4">DUF4219 domain-containing protein</fullName>
    </recommendedName>
</protein>
<dbReference type="EMBL" id="CAJGYO010000003">
    <property type="protein sequence ID" value="CAD6219369.1"/>
    <property type="molecule type" value="Genomic_DNA"/>
</dbReference>
<name>A0A811N757_9POAL</name>
<dbReference type="PANTHER" id="PTHR35317:SF38">
    <property type="entry name" value="RNA-DIRECTED DNA POLYMERASE"/>
    <property type="match status" value="1"/>
</dbReference>
<dbReference type="OrthoDB" id="906313at2759"/>
<evidence type="ECO:0000256" key="1">
    <source>
        <dbReference type="SAM" id="MobiDB-lite"/>
    </source>
</evidence>
<evidence type="ECO:0000313" key="3">
    <source>
        <dbReference type="Proteomes" id="UP000604825"/>
    </source>
</evidence>
<organism evidence="2 3">
    <name type="scientific">Miscanthus lutarioriparius</name>
    <dbReference type="NCBI Taxonomy" id="422564"/>
    <lineage>
        <taxon>Eukaryota</taxon>
        <taxon>Viridiplantae</taxon>
        <taxon>Streptophyta</taxon>
        <taxon>Embryophyta</taxon>
        <taxon>Tracheophyta</taxon>
        <taxon>Spermatophyta</taxon>
        <taxon>Magnoliopsida</taxon>
        <taxon>Liliopsida</taxon>
        <taxon>Poales</taxon>
        <taxon>Poaceae</taxon>
        <taxon>PACMAD clade</taxon>
        <taxon>Panicoideae</taxon>
        <taxon>Andropogonodae</taxon>
        <taxon>Andropogoneae</taxon>
        <taxon>Saccharinae</taxon>
        <taxon>Miscanthus</taxon>
    </lineage>
</organism>
<reference evidence="2" key="1">
    <citation type="submission" date="2020-10" db="EMBL/GenBank/DDBJ databases">
        <authorList>
            <person name="Han B."/>
            <person name="Lu T."/>
            <person name="Zhao Q."/>
            <person name="Huang X."/>
            <person name="Zhao Y."/>
        </authorList>
    </citation>
    <scope>NUCLEOTIDE SEQUENCE</scope>
</reference>
<dbReference type="Pfam" id="PF14223">
    <property type="entry name" value="Retrotran_gag_2"/>
    <property type="match status" value="1"/>
</dbReference>
<proteinExistence type="predicted"/>
<feature type="compositionally biased region" description="Basic and acidic residues" evidence="1">
    <location>
        <begin position="7"/>
        <end position="21"/>
    </location>
</feature>
<dbReference type="PANTHER" id="PTHR35317">
    <property type="entry name" value="OS04G0629600 PROTEIN"/>
    <property type="match status" value="1"/>
</dbReference>
<dbReference type="AlphaFoldDB" id="A0A811N757"/>
<feature type="compositionally biased region" description="Basic residues" evidence="1">
    <location>
        <begin position="422"/>
        <end position="434"/>
    </location>
</feature>
<feature type="region of interest" description="Disordered" evidence="1">
    <location>
        <begin position="1"/>
        <end position="46"/>
    </location>
</feature>
<evidence type="ECO:0000313" key="2">
    <source>
        <dbReference type="EMBL" id="CAD6219369.1"/>
    </source>
</evidence>
<accession>A0A811N757</accession>
<dbReference type="Proteomes" id="UP000604825">
    <property type="component" value="Unassembled WGS sequence"/>
</dbReference>
<gene>
    <name evidence="2" type="ORF">NCGR_LOCUS13045</name>
</gene>
<comment type="caution">
    <text evidence="2">The sequence shown here is derived from an EMBL/GenBank/DDBJ whole genome shotgun (WGS) entry which is preliminary data.</text>
</comment>
<sequence length="434" mass="47738">MASQSPSKEKSTDADNEEKKPRPSTSPSRRRRGRSNSRRRSGSRVVERVIERPSANVAWPMLTRTNYPEWALVMEVNFQTLRVWDAVDIGIDEDPDEDEYQQDRQAMAGLLRSVPSEMWGTLGRKRTVKEAWDAVKVLRVGDGRARDASAQQLRREFGALVFKEGESVSEFGIRITSLAVNLRTLGDHISDAEVVKKLLQVVPERLSQAAVSLEMFLDLNTVSIEDVIGRLRVFEERGKPKEITDGMGRLLLCEEDWEARRKTRREQESSGGGSGSNSRGKPRGRGRGRGGSGSGQRDGRDGQGAGTGNAGGGKPPRGGVRAASSGTGTLDTAARHEPDAVCAQCTAAHWEHVTISLENGLTSSRLDVQGGALTNDCRAERHQGDTGGVRNAAERRPEPRRGRRRGPGASVQDTRERPWHEHRARACSPRRRGS</sequence>